<sequence>MKEEEQTPKIYCKTRQINHYHSEVSTRCQENSLHHLREHDSLDDSHVPSGTNKQLEDSELTSPPSESDGSDASTTRLLLDADFLQQVAVCSQLKRYLRKGRAGILTSCEISFISTSWRFPDNNMVLEPIGRVKQREKQLLKIMSPSVLPPSSSWQVTLPTCNVCVSLCV</sequence>
<reference evidence="2" key="1">
    <citation type="submission" date="2023-08" db="EMBL/GenBank/DDBJ databases">
        <authorList>
            <person name="Alioto T."/>
            <person name="Alioto T."/>
            <person name="Gomez Garrido J."/>
        </authorList>
    </citation>
    <scope>NUCLEOTIDE SEQUENCE</scope>
</reference>
<dbReference type="Proteomes" id="UP001178508">
    <property type="component" value="Chromosome 5"/>
</dbReference>
<gene>
    <name evidence="2" type="ORF">XNOV1_A033364</name>
</gene>
<protein>
    <submittedName>
        <fullName evidence="2">Uncharacterized protein</fullName>
    </submittedName>
</protein>
<feature type="region of interest" description="Disordered" evidence="1">
    <location>
        <begin position="28"/>
        <end position="72"/>
    </location>
</feature>
<keyword evidence="3" id="KW-1185">Reference proteome</keyword>
<feature type="compositionally biased region" description="Basic and acidic residues" evidence="1">
    <location>
        <begin position="32"/>
        <end position="46"/>
    </location>
</feature>
<name>A0AAV1F5E8_XYRNO</name>
<dbReference type="EMBL" id="OY660868">
    <property type="protein sequence ID" value="CAJ1056397.1"/>
    <property type="molecule type" value="Genomic_DNA"/>
</dbReference>
<evidence type="ECO:0000313" key="3">
    <source>
        <dbReference type="Proteomes" id="UP001178508"/>
    </source>
</evidence>
<dbReference type="AlphaFoldDB" id="A0AAV1F5E8"/>
<evidence type="ECO:0000256" key="1">
    <source>
        <dbReference type="SAM" id="MobiDB-lite"/>
    </source>
</evidence>
<organism evidence="2 3">
    <name type="scientific">Xyrichtys novacula</name>
    <name type="common">Pearly razorfish</name>
    <name type="synonym">Hemipteronotus novacula</name>
    <dbReference type="NCBI Taxonomy" id="13765"/>
    <lineage>
        <taxon>Eukaryota</taxon>
        <taxon>Metazoa</taxon>
        <taxon>Chordata</taxon>
        <taxon>Craniata</taxon>
        <taxon>Vertebrata</taxon>
        <taxon>Euteleostomi</taxon>
        <taxon>Actinopterygii</taxon>
        <taxon>Neopterygii</taxon>
        <taxon>Teleostei</taxon>
        <taxon>Neoteleostei</taxon>
        <taxon>Acanthomorphata</taxon>
        <taxon>Eupercaria</taxon>
        <taxon>Labriformes</taxon>
        <taxon>Labridae</taxon>
        <taxon>Xyrichtys</taxon>
    </lineage>
</organism>
<proteinExistence type="predicted"/>
<accession>A0AAV1F5E8</accession>
<evidence type="ECO:0000313" key="2">
    <source>
        <dbReference type="EMBL" id="CAJ1056397.1"/>
    </source>
</evidence>
<feature type="compositionally biased region" description="Polar residues" evidence="1">
    <location>
        <begin position="60"/>
        <end position="72"/>
    </location>
</feature>